<dbReference type="KEGG" id="aprs:BI364_15895"/>
<sequence>MPSQPSEGECVVTYRRKERQRCPLQGIRQAMIWQIATDQEAGALSAAGEWVPDSGIDAAGGAGADVAAGGIVVVGVDSVESESAGALDSFFPQPANRATPSTTTIAATFR</sequence>
<dbReference type="AlphaFoldDB" id="A0A1D8IRW0"/>
<evidence type="ECO:0000313" key="1">
    <source>
        <dbReference type="EMBL" id="AOU99219.1"/>
    </source>
</evidence>
<accession>A0A1D8IRW0</accession>
<organism evidence="1 2">
    <name type="scientific">Acidihalobacter yilgarnensis</name>
    <dbReference type="NCBI Taxonomy" id="2819280"/>
    <lineage>
        <taxon>Bacteria</taxon>
        <taxon>Pseudomonadati</taxon>
        <taxon>Pseudomonadota</taxon>
        <taxon>Gammaproteobacteria</taxon>
        <taxon>Chromatiales</taxon>
        <taxon>Ectothiorhodospiraceae</taxon>
        <taxon>Acidihalobacter</taxon>
    </lineage>
</organism>
<name>A0A1D8IRW0_9GAMM</name>
<reference evidence="2" key="1">
    <citation type="submission" date="2016-09" db="EMBL/GenBank/DDBJ databases">
        <title>Acidihalobacter prosperus F5.</title>
        <authorList>
            <person name="Khaleque H.N."/>
            <person name="Ramsay J.P."/>
            <person name="Kaksonen A.H."/>
            <person name="Boxall N.J."/>
            <person name="Watkin E.L.J."/>
        </authorList>
    </citation>
    <scope>NUCLEOTIDE SEQUENCE [LARGE SCALE GENOMIC DNA]</scope>
    <source>
        <strain evidence="2">F5</strain>
    </source>
</reference>
<evidence type="ECO:0000313" key="2">
    <source>
        <dbReference type="Proteomes" id="UP000095401"/>
    </source>
</evidence>
<gene>
    <name evidence="1" type="ORF">BI364_15895</name>
</gene>
<dbReference type="Proteomes" id="UP000095401">
    <property type="component" value="Chromosome"/>
</dbReference>
<protein>
    <submittedName>
        <fullName evidence="1">Uncharacterized protein</fullName>
    </submittedName>
</protein>
<keyword evidence="2" id="KW-1185">Reference proteome</keyword>
<dbReference type="EMBL" id="CP017415">
    <property type="protein sequence ID" value="AOU99219.1"/>
    <property type="molecule type" value="Genomic_DNA"/>
</dbReference>
<proteinExistence type="predicted"/>